<dbReference type="PRINTS" id="PR01438">
    <property type="entry name" value="UNVRSLSTRESS"/>
</dbReference>
<dbReference type="STRING" id="1219058.AOA14_07385"/>
<dbReference type="Proteomes" id="UP000076234">
    <property type="component" value="Chromosome"/>
</dbReference>
<comment type="similarity">
    <text evidence="1">Belongs to the universal stress protein A family.</text>
</comment>
<reference evidence="4" key="1">
    <citation type="submission" date="2015-11" db="EMBL/GenBank/DDBJ databases">
        <title>Complete genome sequence of a polyethylene glycol-degrading strain Sphingopyxis terrae strain 203-1 (NBRC 15098).</title>
        <authorList>
            <person name="Yoshiyuki O."/>
            <person name="Shouta N."/>
            <person name="Nagata Y."/>
            <person name="Numata M."/>
            <person name="Tsuchikane K."/>
            <person name="Hosoyama A."/>
            <person name="Yamazoe A."/>
            <person name="Tsuda M."/>
            <person name="Fujita N."/>
            <person name="Kawai F."/>
        </authorList>
    </citation>
    <scope>NUCLEOTIDE SEQUENCE [LARGE SCALE GENOMIC DNA]</scope>
    <source>
        <strain evidence="4">203-1</strain>
    </source>
</reference>
<evidence type="ECO:0000259" key="2">
    <source>
        <dbReference type="Pfam" id="PF00582"/>
    </source>
</evidence>
<dbReference type="CDD" id="cd00293">
    <property type="entry name" value="USP-like"/>
    <property type="match status" value="1"/>
</dbReference>
<dbReference type="SUPFAM" id="SSF52402">
    <property type="entry name" value="Adenine nucleotide alpha hydrolases-like"/>
    <property type="match status" value="1"/>
</dbReference>
<evidence type="ECO:0000313" key="3">
    <source>
        <dbReference type="EMBL" id="AMU94429.1"/>
    </source>
</evidence>
<dbReference type="EMBL" id="CP013342">
    <property type="protein sequence ID" value="AMU94429.1"/>
    <property type="molecule type" value="Genomic_DNA"/>
</dbReference>
<dbReference type="PANTHER" id="PTHR46268:SF6">
    <property type="entry name" value="UNIVERSAL STRESS PROTEIN UP12"/>
    <property type="match status" value="1"/>
</dbReference>
<dbReference type="RefSeq" id="WP_062901316.1">
    <property type="nucleotide sequence ID" value="NZ_CP013342.1"/>
</dbReference>
<sequence length="139" mass="15137">MFRSILVIVDPDRRAEATRLLEVAAELRRSFDATLTLATVMSEWSVMLRAERSVGAAGLFEAAEARLAALAHSVAAVGDARYRVETGRAHRGILNAAASVNADLILLPSRAPKWQDRLFGTTAMRVARNSSSSVFIIRD</sequence>
<evidence type="ECO:0000313" key="4">
    <source>
        <dbReference type="Proteomes" id="UP000076234"/>
    </source>
</evidence>
<dbReference type="InterPro" id="IPR006015">
    <property type="entry name" value="Universal_stress_UspA"/>
</dbReference>
<dbReference type="InterPro" id="IPR006016">
    <property type="entry name" value="UspA"/>
</dbReference>
<proteinExistence type="inferred from homology"/>
<organism evidence="3 4">
    <name type="scientific">Sphingopyxis terrae subsp. terrae NBRC 15098</name>
    <dbReference type="NCBI Taxonomy" id="1219058"/>
    <lineage>
        <taxon>Bacteria</taxon>
        <taxon>Pseudomonadati</taxon>
        <taxon>Pseudomonadota</taxon>
        <taxon>Alphaproteobacteria</taxon>
        <taxon>Sphingomonadales</taxon>
        <taxon>Sphingomonadaceae</taxon>
        <taxon>Sphingopyxis</taxon>
    </lineage>
</organism>
<dbReference type="PANTHER" id="PTHR46268">
    <property type="entry name" value="STRESS RESPONSE PROTEIN NHAX"/>
    <property type="match status" value="1"/>
</dbReference>
<reference evidence="3 4" key="2">
    <citation type="journal article" date="2016" name="Genome Announc.">
        <title>Complete Genome Sequence of Sphingopyxis terrae Strain 203-1 (NBRC 111660), a Polyethylene Glycol Degrader.</title>
        <authorList>
            <person name="Ohtsubo Y."/>
            <person name="Nonoyama S."/>
            <person name="Nagata Y."/>
            <person name="Numata M."/>
            <person name="Tsuchikane K."/>
            <person name="Hosoyama A."/>
            <person name="Yamazoe A."/>
            <person name="Tsuda M."/>
            <person name="Fujita N."/>
            <person name="Kawai F."/>
        </authorList>
    </citation>
    <scope>NUCLEOTIDE SEQUENCE [LARGE SCALE GENOMIC DNA]</scope>
    <source>
        <strain evidence="3 4">203-1</strain>
    </source>
</reference>
<dbReference type="AlphaFoldDB" id="A0A142VXJ3"/>
<accession>A0A142VXJ3</accession>
<gene>
    <name evidence="3" type="ORF">AOA14_07385</name>
</gene>
<evidence type="ECO:0000256" key="1">
    <source>
        <dbReference type="ARBA" id="ARBA00008791"/>
    </source>
</evidence>
<name>A0A142VXJ3_9SPHN</name>
<dbReference type="Gene3D" id="3.40.50.620">
    <property type="entry name" value="HUPs"/>
    <property type="match status" value="1"/>
</dbReference>
<dbReference type="KEGG" id="ster:AOA14_07385"/>
<feature type="domain" description="UspA" evidence="2">
    <location>
        <begin position="1"/>
        <end position="138"/>
    </location>
</feature>
<protein>
    <recommendedName>
        <fullName evidence="2">UspA domain-containing protein</fullName>
    </recommendedName>
</protein>
<dbReference type="InterPro" id="IPR014729">
    <property type="entry name" value="Rossmann-like_a/b/a_fold"/>
</dbReference>
<dbReference type="Pfam" id="PF00582">
    <property type="entry name" value="Usp"/>
    <property type="match status" value="1"/>
</dbReference>